<dbReference type="InterPro" id="IPR012338">
    <property type="entry name" value="Beta-lactam/transpept-like"/>
</dbReference>
<dbReference type="Gene3D" id="3.40.710.10">
    <property type="entry name" value="DD-peptidase/beta-lactamase superfamily"/>
    <property type="match status" value="1"/>
</dbReference>
<keyword evidence="2" id="KW-0378">Hydrolase</keyword>
<feature type="domain" description="Beta-lactamase-related" evidence="1">
    <location>
        <begin position="20"/>
        <end position="351"/>
    </location>
</feature>
<sequence length="361" mass="39282">MDPILLERAWDLVVERGAPAQLCVIRDGRVVLDRSYRCEPDALFWIFSAGKPYTAMLVHLLAERGELSLDDPVARWWPEFAQHGKGGITVRHVLQHRAGLPTAGSFLGDALAIADWDRSVRRIERAHPRWPAGEVPAYEILTFGFILGELVRRVTGVPVAELLRTEILEPLGARDTSLGLPDAAWSRHVPLRIRGPLGLPVQVVLNQRRTRRAVIPSAGISTTARDLGAFYDMLLNDGRVRGAVPDGEPSGTVILRPETVAAARVATSHDEVDRFAGFAMRWSQGFQLGGDGSPADLRGSLGRLNRPRVFGHNGSSCCIGWADPDSGIAFAYLTNRFDGRRAGADHQLALAGAVLEACGST</sequence>
<name>A0A1J5QSS2_9ZZZZ</name>
<dbReference type="EC" id="3.1.1.-" evidence="2"/>
<protein>
    <submittedName>
        <fullName evidence="2">Esterase EstB</fullName>
        <ecNumber evidence="2">3.1.1.-</ecNumber>
    </submittedName>
</protein>
<organism evidence="2">
    <name type="scientific">mine drainage metagenome</name>
    <dbReference type="NCBI Taxonomy" id="410659"/>
    <lineage>
        <taxon>unclassified sequences</taxon>
        <taxon>metagenomes</taxon>
        <taxon>ecological metagenomes</taxon>
    </lineage>
</organism>
<accession>A0A1J5QSS2</accession>
<comment type="caution">
    <text evidence="2">The sequence shown here is derived from an EMBL/GenBank/DDBJ whole genome shotgun (WGS) entry which is preliminary data.</text>
</comment>
<dbReference type="EMBL" id="MLJW01000482">
    <property type="protein sequence ID" value="OIQ86402.1"/>
    <property type="molecule type" value="Genomic_DNA"/>
</dbReference>
<proteinExistence type="predicted"/>
<dbReference type="PANTHER" id="PTHR43319:SF3">
    <property type="entry name" value="BETA-LACTAMASE-RELATED DOMAIN-CONTAINING PROTEIN"/>
    <property type="match status" value="1"/>
</dbReference>
<reference evidence="2" key="1">
    <citation type="submission" date="2016-10" db="EMBL/GenBank/DDBJ databases">
        <title>Sequence of Gallionella enrichment culture.</title>
        <authorList>
            <person name="Poehlein A."/>
            <person name="Muehling M."/>
            <person name="Daniel R."/>
        </authorList>
    </citation>
    <scope>NUCLEOTIDE SEQUENCE</scope>
</reference>
<gene>
    <name evidence="2" type="primary">estB_5</name>
    <name evidence="2" type="ORF">GALL_317590</name>
</gene>
<dbReference type="GO" id="GO:0016787">
    <property type="term" value="F:hydrolase activity"/>
    <property type="evidence" value="ECO:0007669"/>
    <property type="project" value="UniProtKB-KW"/>
</dbReference>
<dbReference type="InterPro" id="IPR001466">
    <property type="entry name" value="Beta-lactam-related"/>
</dbReference>
<evidence type="ECO:0000313" key="2">
    <source>
        <dbReference type="EMBL" id="OIQ86402.1"/>
    </source>
</evidence>
<dbReference type="AlphaFoldDB" id="A0A1J5QSS2"/>
<dbReference type="InterPro" id="IPR052907">
    <property type="entry name" value="Beta-lactamase/esterase"/>
</dbReference>
<dbReference type="PANTHER" id="PTHR43319">
    <property type="entry name" value="BETA-LACTAMASE-RELATED"/>
    <property type="match status" value="1"/>
</dbReference>
<evidence type="ECO:0000259" key="1">
    <source>
        <dbReference type="Pfam" id="PF00144"/>
    </source>
</evidence>
<dbReference type="Pfam" id="PF00144">
    <property type="entry name" value="Beta-lactamase"/>
    <property type="match status" value="1"/>
</dbReference>
<dbReference type="SUPFAM" id="SSF56601">
    <property type="entry name" value="beta-lactamase/transpeptidase-like"/>
    <property type="match status" value="1"/>
</dbReference>